<keyword evidence="4 6" id="KW-1133">Transmembrane helix</keyword>
<reference evidence="9 10" key="1">
    <citation type="journal article" date="2013" name="Genome Announc.">
        <title>Draft Genome Sequence of 'Candidatus Halobonum tyrrellensis' Strain G22, Isolated from the Hypersaline Waters of Lake Tyrrell, Australia.</title>
        <authorList>
            <person name="Ugalde J.A."/>
            <person name="Narasingarao P."/>
            <person name="Kuo S."/>
            <person name="Podell S."/>
            <person name="Allen E.E."/>
        </authorList>
    </citation>
    <scope>NUCLEOTIDE SEQUENCE [LARGE SCALE GENOMIC DNA]</scope>
    <source>
        <strain evidence="9 10">G22</strain>
    </source>
</reference>
<evidence type="ECO:0000259" key="8">
    <source>
        <dbReference type="Pfam" id="PF16916"/>
    </source>
</evidence>
<dbReference type="GO" id="GO:0008324">
    <property type="term" value="F:monoatomic cation transmembrane transporter activity"/>
    <property type="evidence" value="ECO:0007669"/>
    <property type="project" value="InterPro"/>
</dbReference>
<feature type="domain" description="Cation efflux protein transmembrane" evidence="7">
    <location>
        <begin position="1"/>
        <end position="186"/>
    </location>
</feature>
<feature type="transmembrane region" description="Helical" evidence="6">
    <location>
        <begin position="135"/>
        <end position="154"/>
    </location>
</feature>
<dbReference type="STRING" id="1324957.K933_07528"/>
<dbReference type="Gene3D" id="1.20.1510.10">
    <property type="entry name" value="Cation efflux protein transmembrane domain"/>
    <property type="match status" value="1"/>
</dbReference>
<dbReference type="SUPFAM" id="SSF161111">
    <property type="entry name" value="Cation efflux protein transmembrane domain-like"/>
    <property type="match status" value="1"/>
</dbReference>
<organism evidence="9 10">
    <name type="scientific">Candidatus Halobonum tyrrellensis G22</name>
    <dbReference type="NCBI Taxonomy" id="1324957"/>
    <lineage>
        <taxon>Archaea</taxon>
        <taxon>Methanobacteriati</taxon>
        <taxon>Methanobacteriota</taxon>
        <taxon>Stenosarchaea group</taxon>
        <taxon>Halobacteria</taxon>
        <taxon>Halobacteriales</taxon>
        <taxon>Haloferacaceae</taxon>
        <taxon>Candidatus Halobonum</taxon>
    </lineage>
</organism>
<evidence type="ECO:0000256" key="3">
    <source>
        <dbReference type="ARBA" id="ARBA00022692"/>
    </source>
</evidence>
<dbReference type="Pfam" id="PF16916">
    <property type="entry name" value="ZT_dimer"/>
    <property type="match status" value="1"/>
</dbReference>
<dbReference type="EMBL" id="ASGZ01000026">
    <property type="protein sequence ID" value="ESP88683.1"/>
    <property type="molecule type" value="Genomic_DNA"/>
</dbReference>
<feature type="domain" description="Cation efflux protein cytoplasmic" evidence="8">
    <location>
        <begin position="190"/>
        <end position="267"/>
    </location>
</feature>
<dbReference type="Pfam" id="PF01545">
    <property type="entry name" value="Cation_efflux"/>
    <property type="match status" value="1"/>
</dbReference>
<dbReference type="PANTHER" id="PTHR13414">
    <property type="entry name" value="HUEL-CATION TRANSPORTER"/>
    <property type="match status" value="1"/>
</dbReference>
<feature type="transmembrane region" description="Helical" evidence="6">
    <location>
        <begin position="78"/>
        <end position="95"/>
    </location>
</feature>
<name>V4HEY3_9EURY</name>
<dbReference type="GO" id="GO:0016020">
    <property type="term" value="C:membrane"/>
    <property type="evidence" value="ECO:0007669"/>
    <property type="project" value="UniProtKB-SubCell"/>
</dbReference>
<sequence>MFLLVGIWFGNREADRDHPFGHGKAQFFYSFLVSVLLFGIAGYASAREGYDALTHGETHLAAGTATVPLTHVSVPGAWVSYGVLVGAIGFEGYAWRKAYREISRIKREHDWSGLVETFEKTSQVTTLTAFTEDSVSITGLVVALVGLAATQLTHDPVYDGVAALVIGVLLMGFALALAWQNKRLLLGESLPADEEAELRAVVGNFEGVAALRDLRSVYFGQEHVVVTADVRFDADMTAEEVAEAIPELEAALRGTNGKVAEVYVEPEAHAPTRDYPAV</sequence>
<dbReference type="AlphaFoldDB" id="V4HEY3"/>
<keyword evidence="10" id="KW-1185">Reference proteome</keyword>
<evidence type="ECO:0000256" key="2">
    <source>
        <dbReference type="ARBA" id="ARBA00022448"/>
    </source>
</evidence>
<keyword evidence="3 6" id="KW-0812">Transmembrane</keyword>
<evidence type="ECO:0000256" key="1">
    <source>
        <dbReference type="ARBA" id="ARBA00004141"/>
    </source>
</evidence>
<dbReference type="eggNOG" id="arCOG01480">
    <property type="taxonomic scope" value="Archaea"/>
</dbReference>
<dbReference type="OrthoDB" id="290964at2157"/>
<evidence type="ECO:0000256" key="5">
    <source>
        <dbReference type="ARBA" id="ARBA00023136"/>
    </source>
</evidence>
<dbReference type="NCBIfam" id="TIGR01297">
    <property type="entry name" value="CDF"/>
    <property type="match status" value="1"/>
</dbReference>
<dbReference type="InterPro" id="IPR040177">
    <property type="entry name" value="SLC30A9"/>
</dbReference>
<evidence type="ECO:0000313" key="10">
    <source>
        <dbReference type="Proteomes" id="UP000017840"/>
    </source>
</evidence>
<evidence type="ECO:0000256" key="4">
    <source>
        <dbReference type="ARBA" id="ARBA00022989"/>
    </source>
</evidence>
<dbReference type="Gene3D" id="3.30.70.1350">
    <property type="entry name" value="Cation efflux protein, cytoplasmic domain"/>
    <property type="match status" value="1"/>
</dbReference>
<evidence type="ECO:0000256" key="6">
    <source>
        <dbReference type="SAM" id="Phobius"/>
    </source>
</evidence>
<accession>V4HEY3</accession>
<dbReference type="InterPro" id="IPR027470">
    <property type="entry name" value="Cation_efflux_CTD"/>
</dbReference>
<dbReference type="InterPro" id="IPR027469">
    <property type="entry name" value="Cation_efflux_TMD_sf"/>
</dbReference>
<dbReference type="GO" id="GO:0006829">
    <property type="term" value="P:zinc ion transport"/>
    <property type="evidence" value="ECO:0007669"/>
    <property type="project" value="InterPro"/>
</dbReference>
<dbReference type="Proteomes" id="UP000017840">
    <property type="component" value="Unassembled WGS sequence"/>
</dbReference>
<dbReference type="InterPro" id="IPR036837">
    <property type="entry name" value="Cation_efflux_CTD_sf"/>
</dbReference>
<comment type="subcellular location">
    <subcellularLocation>
        <location evidence="1">Membrane</location>
        <topology evidence="1">Multi-pass membrane protein</topology>
    </subcellularLocation>
</comment>
<dbReference type="InterPro" id="IPR058533">
    <property type="entry name" value="Cation_efflux_TM"/>
</dbReference>
<keyword evidence="2" id="KW-0813">Transport</keyword>
<dbReference type="PANTHER" id="PTHR13414:SF9">
    <property type="entry name" value="PROTON-COUPLED ZINC ANTIPORTER SLC30A9, MITOCHONDRIAL"/>
    <property type="match status" value="1"/>
</dbReference>
<protein>
    <submittedName>
        <fullName evidence="9">Cation diffusion facilitator family transporter</fullName>
    </submittedName>
</protein>
<comment type="caution">
    <text evidence="9">The sequence shown here is derived from an EMBL/GenBank/DDBJ whole genome shotgun (WGS) entry which is preliminary data.</text>
</comment>
<gene>
    <name evidence="9" type="ORF">K933_07528</name>
</gene>
<proteinExistence type="predicted"/>
<dbReference type="SUPFAM" id="SSF160240">
    <property type="entry name" value="Cation efflux protein cytoplasmic domain-like"/>
    <property type="match status" value="1"/>
</dbReference>
<keyword evidence="5 6" id="KW-0472">Membrane</keyword>
<feature type="transmembrane region" description="Helical" evidence="6">
    <location>
        <begin position="27"/>
        <end position="46"/>
    </location>
</feature>
<feature type="transmembrane region" description="Helical" evidence="6">
    <location>
        <begin position="160"/>
        <end position="179"/>
    </location>
</feature>
<evidence type="ECO:0000259" key="7">
    <source>
        <dbReference type="Pfam" id="PF01545"/>
    </source>
</evidence>
<dbReference type="PATRIC" id="fig|1324957.4.peg.1524"/>
<dbReference type="InterPro" id="IPR002524">
    <property type="entry name" value="Cation_efflux"/>
</dbReference>
<evidence type="ECO:0000313" key="9">
    <source>
        <dbReference type="EMBL" id="ESP88683.1"/>
    </source>
</evidence>